<dbReference type="RefSeq" id="YP_004940267.1">
    <property type="nucleotide sequence ID" value="NC_016448.1"/>
</dbReference>
<keyword evidence="4 9" id="KW-0964">Secreted</keyword>
<evidence type="ECO:0000256" key="7">
    <source>
        <dbReference type="ARBA" id="ARBA00023157"/>
    </source>
</evidence>
<evidence type="ECO:0000256" key="1">
    <source>
        <dbReference type="ARBA" id="ARBA00004613"/>
    </source>
</evidence>
<comment type="function">
    <text evidence="9">Functional viral cytokine homolog that plays a role in regulating host immune response.</text>
</comment>
<keyword evidence="3 9" id="KW-0202">Cytokine</keyword>
<organism evidence="10 11">
    <name type="scientific">Saimiriine betaherpesvirus 4</name>
    <dbReference type="NCBI Taxonomy" id="1535247"/>
    <lineage>
        <taxon>Viruses</taxon>
        <taxon>Duplodnaviria</taxon>
        <taxon>Heunggongvirae</taxon>
        <taxon>Peploviricota</taxon>
        <taxon>Herviviricetes</taxon>
        <taxon>Herpesvirales</taxon>
        <taxon>Orthoherpesviridae</taxon>
        <taxon>Betaherpesvirinae</taxon>
        <taxon>Cytomegalovirus</taxon>
        <taxon>Cytomegalovirus saimiriinebeta4</taxon>
    </lineage>
</organism>
<reference evidence="10" key="1">
    <citation type="submission" date="2011-12" db="EMBL/GenBank/DDBJ databases">
        <title>Comparative genomics of primate cytomegaloviruses.</title>
        <authorList>
            <person name="Davison A.J."/>
            <person name="Holton M."/>
            <person name="Dolan A."/>
            <person name="Dargan D.J."/>
            <person name="Gatherer D."/>
            <person name="Hayward G.S."/>
        </authorList>
    </citation>
    <scope>NUCLEOTIDE SEQUENCE [LARGE SCALE GENOMIC DNA]</scope>
    <source>
        <strain evidence="10">SqSHV</strain>
    </source>
</reference>
<dbReference type="GeneID" id="11464325"/>
<dbReference type="InterPro" id="IPR020443">
    <property type="entry name" value="IL-10/19/20/24/26"/>
</dbReference>
<dbReference type="Proteomes" id="UP000097892">
    <property type="component" value="Segment"/>
</dbReference>
<keyword evidence="9" id="KW-0945">Host-virus interaction</keyword>
<evidence type="ECO:0000256" key="5">
    <source>
        <dbReference type="ARBA" id="ARBA00022729"/>
    </source>
</evidence>
<accession>G8XT09</accession>
<dbReference type="OrthoDB" id="34104at10239"/>
<dbReference type="SMART" id="SM00188">
    <property type="entry name" value="IL10"/>
    <property type="match status" value="1"/>
</dbReference>
<dbReference type="PRINTS" id="PR01294">
    <property type="entry name" value="INTRLEUKIN10"/>
</dbReference>
<keyword evidence="7" id="KW-1015">Disulfide bond</keyword>
<proteinExistence type="inferred from homology"/>
<evidence type="ECO:0000256" key="8">
    <source>
        <dbReference type="ARBA" id="ARBA00023280"/>
    </source>
</evidence>
<keyword evidence="6 9" id="KW-1125">Evasion of host immunity by viral interleukin-like protein</keyword>
<gene>
    <name evidence="10" type="primary">UL111A</name>
</gene>
<dbReference type="PANTHER" id="PTHR48482">
    <property type="entry name" value="INTERLEUKIN-19-RELATED"/>
    <property type="match status" value="1"/>
</dbReference>
<evidence type="ECO:0000256" key="2">
    <source>
        <dbReference type="ARBA" id="ARBA00008813"/>
    </source>
</evidence>
<dbReference type="InterPro" id="IPR000098">
    <property type="entry name" value="IL-10"/>
</dbReference>
<dbReference type="PANTHER" id="PTHR48482:SF5">
    <property type="entry name" value="INTERLEUKIN-10"/>
    <property type="match status" value="1"/>
</dbReference>
<dbReference type="InterPro" id="IPR009079">
    <property type="entry name" value="4_helix_cytokine-like_core"/>
</dbReference>
<sequence length="178" mass="20090">MSALRSYCLLWCLVVISSSKIRKKVDCSFRTGPFSGMLQSLRHDYSKVKTVLHDHDTVHTTSLLTGDLLDEMLGPRGCQTTVQLMEKYLSEWLPKADRLYLYDNQTIRTLDRLGGTLNGLMKDMVQCPMLICGAPSSAMMGLQSRENKLPGNAGVYKGLAEIDLLGNYLELYMSKFRR</sequence>
<dbReference type="GO" id="GO:0005615">
    <property type="term" value="C:extracellular space"/>
    <property type="evidence" value="ECO:0007669"/>
    <property type="project" value="UniProtKB-UniRule"/>
</dbReference>
<name>G8XT09_9BETA</name>
<evidence type="ECO:0000256" key="3">
    <source>
        <dbReference type="ARBA" id="ARBA00022514"/>
    </source>
</evidence>
<evidence type="ECO:0000313" key="10">
    <source>
        <dbReference type="EMBL" id="AEV80955.1"/>
    </source>
</evidence>
<dbReference type="GO" id="GO:0052031">
    <property type="term" value="P:symbiont-mediated perturbation of host defense response"/>
    <property type="evidence" value="ECO:0007669"/>
    <property type="project" value="UniProtKB-UniRule"/>
</dbReference>
<comment type="similarity">
    <text evidence="2 9">Belongs to the IL-10 family.</text>
</comment>
<dbReference type="Pfam" id="PF00726">
    <property type="entry name" value="IL10"/>
    <property type="match status" value="1"/>
</dbReference>
<comment type="subcellular location">
    <subcellularLocation>
        <location evidence="1 9">Secreted</location>
    </subcellularLocation>
</comment>
<keyword evidence="11" id="KW-1185">Reference proteome</keyword>
<evidence type="ECO:0000313" key="11">
    <source>
        <dbReference type="Proteomes" id="UP000097892"/>
    </source>
</evidence>
<dbReference type="GO" id="GO:0006955">
    <property type="term" value="P:immune response"/>
    <property type="evidence" value="ECO:0007669"/>
    <property type="project" value="InterPro"/>
</dbReference>
<dbReference type="EMBL" id="FJ483967">
    <property type="protein sequence ID" value="AEV80955.1"/>
    <property type="molecule type" value="Genomic_DNA"/>
</dbReference>
<evidence type="ECO:0000256" key="6">
    <source>
        <dbReference type="ARBA" id="ARBA00022938"/>
    </source>
</evidence>
<dbReference type="KEGG" id="vg:11464325"/>
<dbReference type="GO" id="GO:0005125">
    <property type="term" value="F:cytokine activity"/>
    <property type="evidence" value="ECO:0007669"/>
    <property type="project" value="UniProtKB-UniRule"/>
</dbReference>
<dbReference type="SUPFAM" id="SSF47266">
    <property type="entry name" value="4-helical cytokines"/>
    <property type="match status" value="1"/>
</dbReference>
<keyword evidence="8 9" id="KW-0899">Viral immunoevasion</keyword>
<protein>
    <recommendedName>
        <fullName evidence="9">Viral interleukin-10 homolog</fullName>
    </recommendedName>
</protein>
<evidence type="ECO:0000256" key="9">
    <source>
        <dbReference type="RuleBase" id="RU368043"/>
    </source>
</evidence>
<dbReference type="Gene3D" id="1.20.1250.10">
    <property type="match status" value="1"/>
</dbReference>
<keyword evidence="5" id="KW-0732">Signal</keyword>
<evidence type="ECO:0000256" key="4">
    <source>
        <dbReference type="ARBA" id="ARBA00022525"/>
    </source>
</evidence>